<keyword evidence="2" id="KW-1185">Reference proteome</keyword>
<sequence>MRVIKTGNLDAMKCAMLITGSGPVVILTSYDSLEHQDLLERLANKGIPKFMAYEIPLALAEERYGGHFNKVLNGFTESNDLRVLDHNGHRAFNLFRFDELAAPLMHEGLPESYHH</sequence>
<protein>
    <submittedName>
        <fullName evidence="1">Conserved hypothetical cytosolic protein</fullName>
    </submittedName>
</protein>
<dbReference type="AlphaFoldDB" id="G2E3F8"/>
<dbReference type="Proteomes" id="UP000004200">
    <property type="component" value="Unassembled WGS sequence"/>
</dbReference>
<name>G2E3F8_9GAMM</name>
<evidence type="ECO:0000313" key="1">
    <source>
        <dbReference type="EMBL" id="EGV30347.1"/>
    </source>
</evidence>
<organism evidence="1 2">
    <name type="scientific">Thiorhodococcus drewsii AZ1</name>
    <dbReference type="NCBI Taxonomy" id="765913"/>
    <lineage>
        <taxon>Bacteria</taxon>
        <taxon>Pseudomonadati</taxon>
        <taxon>Pseudomonadota</taxon>
        <taxon>Gammaproteobacteria</taxon>
        <taxon>Chromatiales</taxon>
        <taxon>Chromatiaceae</taxon>
        <taxon>Thiorhodococcus</taxon>
    </lineage>
</organism>
<proteinExistence type="predicted"/>
<accession>G2E3F8</accession>
<comment type="caution">
    <text evidence="1">The sequence shown here is derived from an EMBL/GenBank/DDBJ whole genome shotgun (WGS) entry which is preliminary data.</text>
</comment>
<evidence type="ECO:0000313" key="2">
    <source>
        <dbReference type="Proteomes" id="UP000004200"/>
    </source>
</evidence>
<reference evidence="1 2" key="1">
    <citation type="submission" date="2011-06" db="EMBL/GenBank/DDBJ databases">
        <title>The draft genome of Thiorhodococcus drewsii AZ1.</title>
        <authorList>
            <consortium name="US DOE Joint Genome Institute (JGI-PGF)"/>
            <person name="Lucas S."/>
            <person name="Han J."/>
            <person name="Lapidus A."/>
            <person name="Cheng J.-F."/>
            <person name="Goodwin L."/>
            <person name="Pitluck S."/>
            <person name="Peters L."/>
            <person name="Land M.L."/>
            <person name="Hauser L."/>
            <person name="Vogl K."/>
            <person name="Liu Z."/>
            <person name="Imhoff J."/>
            <person name="Thiel V."/>
            <person name="Frigaard N.-U."/>
            <person name="Bryant D.A."/>
            <person name="Woyke T.J."/>
        </authorList>
    </citation>
    <scope>NUCLEOTIDE SEQUENCE [LARGE SCALE GENOMIC DNA]</scope>
    <source>
        <strain evidence="1 2">AZ1</strain>
    </source>
</reference>
<dbReference type="EMBL" id="AFWT01000019">
    <property type="protein sequence ID" value="EGV30347.1"/>
    <property type="molecule type" value="Genomic_DNA"/>
</dbReference>
<gene>
    <name evidence="1" type="ORF">ThidrDRAFT_2821</name>
</gene>
<dbReference type="eggNOG" id="ENOG5031EC7">
    <property type="taxonomic scope" value="Bacteria"/>
</dbReference>